<feature type="domain" description="Tyrosinase copper-binding" evidence="3">
    <location>
        <begin position="125"/>
        <end position="142"/>
    </location>
</feature>
<gene>
    <name evidence="4" type="ORF">N0V93_002717</name>
</gene>
<reference evidence="4" key="1">
    <citation type="submission" date="2022-10" db="EMBL/GenBank/DDBJ databases">
        <title>Tapping the CABI collections for fungal endophytes: first genome assemblies for Collariella, Neodidymelliopsis, Ascochyta clinopodiicola, Didymella pomorum, Didymosphaeria variabile, Neocosmospora piperis and Neocucurbitaria cava.</title>
        <authorList>
            <person name="Hill R."/>
        </authorList>
    </citation>
    <scope>NUCLEOTIDE SEQUENCE</scope>
    <source>
        <strain evidence="4">IMI 355082</strain>
    </source>
</reference>
<feature type="signal peptide" evidence="2">
    <location>
        <begin position="1"/>
        <end position="19"/>
    </location>
</feature>
<evidence type="ECO:0000256" key="1">
    <source>
        <dbReference type="ARBA" id="ARBA00022723"/>
    </source>
</evidence>
<dbReference type="SUPFAM" id="SSF48056">
    <property type="entry name" value="Di-copper centre-containing domain"/>
    <property type="match status" value="1"/>
</dbReference>
<dbReference type="InterPro" id="IPR008922">
    <property type="entry name" value="Di-copper_centre_dom_sf"/>
</dbReference>
<name>A0A9W9CXX3_9PEZI</name>
<keyword evidence="1" id="KW-0479">Metal-binding</keyword>
<protein>
    <recommendedName>
        <fullName evidence="3">Tyrosinase copper-binding domain-containing protein</fullName>
    </recommendedName>
</protein>
<dbReference type="GO" id="GO:0046872">
    <property type="term" value="F:metal ion binding"/>
    <property type="evidence" value="ECO:0007669"/>
    <property type="project" value="UniProtKB-KW"/>
</dbReference>
<dbReference type="InterPro" id="IPR050316">
    <property type="entry name" value="Tyrosinase/Hemocyanin"/>
</dbReference>
<feature type="chain" id="PRO_5040852612" description="Tyrosinase copper-binding domain-containing protein" evidence="2">
    <location>
        <begin position="20"/>
        <end position="408"/>
    </location>
</feature>
<dbReference type="PANTHER" id="PTHR11474">
    <property type="entry name" value="TYROSINASE FAMILY MEMBER"/>
    <property type="match status" value="1"/>
</dbReference>
<dbReference type="PROSITE" id="PS00497">
    <property type="entry name" value="TYROSINASE_1"/>
    <property type="match status" value="1"/>
</dbReference>
<sequence length="408" mass="44165">MYISQYLAPLAVLLGLGQAMPPPRHHVERATAFDPSNATLDEFAAHALEVAKTRIANSTGTCTPENVIVRKEIESLSGDEMIAYTSALNCLMQLAAKTPSELAPGAKTRYDDWVTAHINQTLVIHGTANFLGWHRLFTWEMEQSLRNECNYTGAIPYWDWTKTAKQGFNASSAFDGSATSLSGNGLPVNRSATDQIIISVNTSSEVVLPVGTGGGCVTEGPFANMTVNLGPDGLIVLDGVTESSADGLFGYHPRCLKRDFTDYALQRYANESSVLTLLRDMPTVLDFENLMQGPQGVPELGVHGGGHYAMGGDPGRDVYVSPGEPLFWSHHANIDRVWWMWQMLDPETRVGNVSTAISGPLTLNNLYAPHGNGSLTDLQNVGFVQEGLEVELGALLDNTAGMLCTVYE</sequence>
<evidence type="ECO:0000256" key="2">
    <source>
        <dbReference type="SAM" id="SignalP"/>
    </source>
</evidence>
<dbReference type="EMBL" id="JAPEVB010000002">
    <property type="protein sequence ID" value="KAJ4393505.1"/>
    <property type="molecule type" value="Genomic_DNA"/>
</dbReference>
<dbReference type="AlphaFoldDB" id="A0A9W9CXX3"/>
<keyword evidence="5" id="KW-1185">Reference proteome</keyword>
<dbReference type="Proteomes" id="UP001140453">
    <property type="component" value="Unassembled WGS sequence"/>
</dbReference>
<dbReference type="Gene3D" id="1.10.1280.10">
    <property type="entry name" value="Di-copper center containing domain from catechol oxidase"/>
    <property type="match status" value="1"/>
</dbReference>
<dbReference type="InterPro" id="IPR002227">
    <property type="entry name" value="Tyrosinase_Cu-bd"/>
</dbReference>
<keyword evidence="2" id="KW-0732">Signal</keyword>
<evidence type="ECO:0000313" key="5">
    <source>
        <dbReference type="Proteomes" id="UP001140453"/>
    </source>
</evidence>
<dbReference type="PRINTS" id="PR00092">
    <property type="entry name" value="TYROSINASE"/>
</dbReference>
<evidence type="ECO:0000313" key="4">
    <source>
        <dbReference type="EMBL" id="KAJ4393505.1"/>
    </source>
</evidence>
<dbReference type="Pfam" id="PF00264">
    <property type="entry name" value="Tyrosinase"/>
    <property type="match status" value="1"/>
</dbReference>
<evidence type="ECO:0000259" key="3">
    <source>
        <dbReference type="PROSITE" id="PS00497"/>
    </source>
</evidence>
<proteinExistence type="predicted"/>
<dbReference type="GO" id="GO:0016491">
    <property type="term" value="F:oxidoreductase activity"/>
    <property type="evidence" value="ECO:0007669"/>
    <property type="project" value="InterPro"/>
</dbReference>
<organism evidence="4 5">
    <name type="scientific">Gnomoniopsis smithogilvyi</name>
    <dbReference type="NCBI Taxonomy" id="1191159"/>
    <lineage>
        <taxon>Eukaryota</taxon>
        <taxon>Fungi</taxon>
        <taxon>Dikarya</taxon>
        <taxon>Ascomycota</taxon>
        <taxon>Pezizomycotina</taxon>
        <taxon>Sordariomycetes</taxon>
        <taxon>Sordariomycetidae</taxon>
        <taxon>Diaporthales</taxon>
        <taxon>Gnomoniaceae</taxon>
        <taxon>Gnomoniopsis</taxon>
    </lineage>
</organism>
<dbReference type="OrthoDB" id="6132182at2759"/>
<dbReference type="PANTHER" id="PTHR11474:SF116">
    <property type="entry name" value="TYROSINASE"/>
    <property type="match status" value="1"/>
</dbReference>
<accession>A0A9W9CXX3</accession>
<comment type="caution">
    <text evidence="4">The sequence shown here is derived from an EMBL/GenBank/DDBJ whole genome shotgun (WGS) entry which is preliminary data.</text>
</comment>